<organism evidence="2 3">
    <name type="scientific">Stieleria magnilauensis</name>
    <dbReference type="NCBI Taxonomy" id="2527963"/>
    <lineage>
        <taxon>Bacteria</taxon>
        <taxon>Pseudomonadati</taxon>
        <taxon>Planctomycetota</taxon>
        <taxon>Planctomycetia</taxon>
        <taxon>Pirellulales</taxon>
        <taxon>Pirellulaceae</taxon>
        <taxon>Stieleria</taxon>
    </lineage>
</organism>
<proteinExistence type="predicted"/>
<dbReference type="Proteomes" id="UP000318081">
    <property type="component" value="Chromosome"/>
</dbReference>
<reference evidence="2 3" key="1">
    <citation type="submission" date="2019-02" db="EMBL/GenBank/DDBJ databases">
        <title>Deep-cultivation of Planctomycetes and their phenomic and genomic characterization uncovers novel biology.</title>
        <authorList>
            <person name="Wiegand S."/>
            <person name="Jogler M."/>
            <person name="Boedeker C."/>
            <person name="Pinto D."/>
            <person name="Vollmers J."/>
            <person name="Rivas-Marin E."/>
            <person name="Kohn T."/>
            <person name="Peeters S.H."/>
            <person name="Heuer A."/>
            <person name="Rast P."/>
            <person name="Oberbeckmann S."/>
            <person name="Bunk B."/>
            <person name="Jeske O."/>
            <person name="Meyerdierks A."/>
            <person name="Storesund J.E."/>
            <person name="Kallscheuer N."/>
            <person name="Luecker S."/>
            <person name="Lage O.M."/>
            <person name="Pohl T."/>
            <person name="Merkel B.J."/>
            <person name="Hornburger P."/>
            <person name="Mueller R.-W."/>
            <person name="Bruemmer F."/>
            <person name="Labrenz M."/>
            <person name="Spormann A.M."/>
            <person name="Op den Camp H."/>
            <person name="Overmann J."/>
            <person name="Amann R."/>
            <person name="Jetten M.S.M."/>
            <person name="Mascher T."/>
            <person name="Medema M.H."/>
            <person name="Devos D.P."/>
            <person name="Kaster A.-K."/>
            <person name="Ovreas L."/>
            <person name="Rohde M."/>
            <person name="Galperin M.Y."/>
            <person name="Jogler C."/>
        </authorList>
    </citation>
    <scope>NUCLEOTIDE SEQUENCE [LARGE SCALE GENOMIC DNA]</scope>
    <source>
        <strain evidence="2 3">TBK1r</strain>
    </source>
</reference>
<keyword evidence="3" id="KW-1185">Reference proteome</keyword>
<feature type="compositionally biased region" description="Polar residues" evidence="1">
    <location>
        <begin position="103"/>
        <end position="117"/>
    </location>
</feature>
<accession>A0ABX5XZJ8</accession>
<dbReference type="PROSITE" id="PS51257">
    <property type="entry name" value="PROKAR_LIPOPROTEIN"/>
    <property type="match status" value="1"/>
</dbReference>
<protein>
    <submittedName>
        <fullName evidence="2">Uncharacterized protein</fullName>
    </submittedName>
</protein>
<evidence type="ECO:0000313" key="2">
    <source>
        <dbReference type="EMBL" id="QDV87206.1"/>
    </source>
</evidence>
<feature type="compositionally biased region" description="Low complexity" evidence="1">
    <location>
        <begin position="155"/>
        <end position="168"/>
    </location>
</feature>
<sequence length="226" mass="26065">MDRTIPVDGWLQFQGSAGCLGRDRMSTPRTRSKRSETWGSRFDLAVLGSRIDGSACRFRDRRQRPRECKGERRKAGRPCLGFQSRSTLPRDRGSGVQLLGTHQPCSKSSPRSRNRSLSGGRPSLRWYVSDRWKERELLRRRDCRKMRDDDRIESQSRVSRSTRSQWQSVETHGAMNRLARALRLDDNSNSKHRSAITKRDANHGFRFVASGVHIFPRQPEERSLAA</sequence>
<gene>
    <name evidence="2" type="ORF">TBK1r_62350</name>
</gene>
<name>A0ABX5XZJ8_9BACT</name>
<evidence type="ECO:0000256" key="1">
    <source>
        <dbReference type="SAM" id="MobiDB-lite"/>
    </source>
</evidence>
<feature type="region of interest" description="Disordered" evidence="1">
    <location>
        <begin position="62"/>
        <end position="120"/>
    </location>
</feature>
<feature type="region of interest" description="Disordered" evidence="1">
    <location>
        <begin position="148"/>
        <end position="169"/>
    </location>
</feature>
<dbReference type="EMBL" id="CP036432">
    <property type="protein sequence ID" value="QDV87206.1"/>
    <property type="molecule type" value="Genomic_DNA"/>
</dbReference>
<evidence type="ECO:0000313" key="3">
    <source>
        <dbReference type="Proteomes" id="UP000318081"/>
    </source>
</evidence>